<dbReference type="GO" id="GO:0004674">
    <property type="term" value="F:protein serine/threonine kinase activity"/>
    <property type="evidence" value="ECO:0007669"/>
    <property type="project" value="UniProtKB-KW"/>
</dbReference>
<dbReference type="Gene3D" id="1.10.510.10">
    <property type="entry name" value="Transferase(Phosphotransferase) domain 1"/>
    <property type="match status" value="1"/>
</dbReference>
<proteinExistence type="inferred from homology"/>
<evidence type="ECO:0000259" key="10">
    <source>
        <dbReference type="PROSITE" id="PS50011"/>
    </source>
</evidence>
<dbReference type="EMBL" id="HBII01017711">
    <property type="protein sequence ID" value="CAE0348612.1"/>
    <property type="molecule type" value="Transcribed_RNA"/>
</dbReference>
<dbReference type="PANTHER" id="PTHR24351">
    <property type="entry name" value="RIBOSOMAL PROTEIN S6 KINASE"/>
    <property type="match status" value="1"/>
</dbReference>
<keyword evidence="1 8" id="KW-0723">Serine/threonine-protein kinase</keyword>
<keyword evidence="6 7" id="KW-0067">ATP-binding</keyword>
<dbReference type="InterPro" id="IPR000961">
    <property type="entry name" value="AGC-kinase_C"/>
</dbReference>
<dbReference type="PROSITE" id="PS00108">
    <property type="entry name" value="PROTEIN_KINASE_ST"/>
    <property type="match status" value="1"/>
</dbReference>
<dbReference type="PROSITE" id="PS00107">
    <property type="entry name" value="PROTEIN_KINASE_ATP"/>
    <property type="match status" value="1"/>
</dbReference>
<dbReference type="FunFam" id="1.10.510.10:FF:000008">
    <property type="entry name" value="Non-specific serine/threonine protein kinase"/>
    <property type="match status" value="1"/>
</dbReference>
<evidence type="ECO:0000256" key="5">
    <source>
        <dbReference type="ARBA" id="ARBA00022777"/>
    </source>
</evidence>
<dbReference type="GO" id="GO:0005524">
    <property type="term" value="F:ATP binding"/>
    <property type="evidence" value="ECO:0007669"/>
    <property type="project" value="UniProtKB-UniRule"/>
</dbReference>
<evidence type="ECO:0000256" key="3">
    <source>
        <dbReference type="ARBA" id="ARBA00022679"/>
    </source>
</evidence>
<evidence type="ECO:0000259" key="11">
    <source>
        <dbReference type="PROSITE" id="PS51285"/>
    </source>
</evidence>
<dbReference type="CDD" id="cd05123">
    <property type="entry name" value="STKc_AGC"/>
    <property type="match status" value="1"/>
</dbReference>
<dbReference type="InterPro" id="IPR008271">
    <property type="entry name" value="Ser/Thr_kinase_AS"/>
</dbReference>
<accession>A0A7S3N9C9</accession>
<comment type="similarity">
    <text evidence="8">Belongs to the protein kinase superfamily.</text>
</comment>
<feature type="region of interest" description="Disordered" evidence="9">
    <location>
        <begin position="77"/>
        <end position="123"/>
    </location>
</feature>
<dbReference type="SMART" id="SM00220">
    <property type="entry name" value="S_TKc"/>
    <property type="match status" value="1"/>
</dbReference>
<evidence type="ECO:0000256" key="4">
    <source>
        <dbReference type="ARBA" id="ARBA00022741"/>
    </source>
</evidence>
<dbReference type="InterPro" id="IPR000719">
    <property type="entry name" value="Prot_kinase_dom"/>
</dbReference>
<feature type="compositionally biased region" description="Basic and acidic residues" evidence="9">
    <location>
        <begin position="108"/>
        <end position="123"/>
    </location>
</feature>
<keyword evidence="5" id="KW-0418">Kinase</keyword>
<keyword evidence="3" id="KW-0808">Transferase</keyword>
<dbReference type="FunFam" id="3.30.200.20:FF:000042">
    <property type="entry name" value="Aurora kinase A"/>
    <property type="match status" value="1"/>
</dbReference>
<reference evidence="12" key="1">
    <citation type="submission" date="2021-01" db="EMBL/GenBank/DDBJ databases">
        <authorList>
            <person name="Corre E."/>
            <person name="Pelletier E."/>
            <person name="Niang G."/>
            <person name="Scheremetjew M."/>
            <person name="Finn R."/>
            <person name="Kale V."/>
            <person name="Holt S."/>
            <person name="Cochrane G."/>
            <person name="Meng A."/>
            <person name="Brown T."/>
            <person name="Cohen L."/>
        </authorList>
    </citation>
    <scope>NUCLEOTIDE SEQUENCE</scope>
    <source>
        <strain evidence="12">FSP1.4</strain>
    </source>
</reference>
<evidence type="ECO:0000256" key="8">
    <source>
        <dbReference type="RuleBase" id="RU000304"/>
    </source>
</evidence>
<evidence type="ECO:0000256" key="6">
    <source>
        <dbReference type="ARBA" id="ARBA00022840"/>
    </source>
</evidence>
<dbReference type="PROSITE" id="PS50011">
    <property type="entry name" value="PROTEIN_KINASE_DOM"/>
    <property type="match status" value="1"/>
</dbReference>
<feature type="binding site" evidence="7">
    <location>
        <position position="173"/>
    </location>
    <ligand>
        <name>ATP</name>
        <dbReference type="ChEBI" id="CHEBI:30616"/>
    </ligand>
</feature>
<dbReference type="Gene3D" id="3.30.200.20">
    <property type="entry name" value="Phosphorylase Kinase, domain 1"/>
    <property type="match status" value="1"/>
</dbReference>
<organism evidence="12">
    <name type="scientific">Euplotes harpa</name>
    <dbReference type="NCBI Taxonomy" id="151035"/>
    <lineage>
        <taxon>Eukaryota</taxon>
        <taxon>Sar</taxon>
        <taxon>Alveolata</taxon>
        <taxon>Ciliophora</taxon>
        <taxon>Intramacronucleata</taxon>
        <taxon>Spirotrichea</taxon>
        <taxon>Hypotrichia</taxon>
        <taxon>Euplotida</taxon>
        <taxon>Euplotidae</taxon>
        <taxon>Euplotes</taxon>
    </lineage>
</organism>
<dbReference type="Pfam" id="PF00069">
    <property type="entry name" value="Pkinase"/>
    <property type="match status" value="1"/>
</dbReference>
<dbReference type="InterPro" id="IPR017441">
    <property type="entry name" value="Protein_kinase_ATP_BS"/>
</dbReference>
<evidence type="ECO:0000256" key="2">
    <source>
        <dbReference type="ARBA" id="ARBA00022553"/>
    </source>
</evidence>
<evidence type="ECO:0000313" key="12">
    <source>
        <dbReference type="EMBL" id="CAE0348612.1"/>
    </source>
</evidence>
<evidence type="ECO:0000256" key="7">
    <source>
        <dbReference type="PROSITE-ProRule" id="PRU10141"/>
    </source>
</evidence>
<dbReference type="InterPro" id="IPR045270">
    <property type="entry name" value="STKc_AGC"/>
</dbReference>
<sequence length="471" mass="53818">MKHYFYSPNQEVINMWINELMNAKSFSRWLKYISNLGYKSSKKFSSKYDLINNGIVNMKLQTITIDEKGIARLTASMGSTSGSSIRGKASPVSSGASAEENKSNNSLEIEKGKRISSSPDERVPMSRLETTTLDEDDGVGFKSFEILEVLGQGTFGKVFKVQKKDTGRVFAMKVLKKSVLARNKHLKYAITECNVLKRADHPFIIRLHYSFQTPDYLYMVLDFCPNGDLSIHLNQKQIFEEHDAKFFIAEVVLAMDYLHRHDILYRDLKPENILVCEDGHIKMADFGLAKEGVNDKKKAKSFCGSPAYLPPEMLGTSGVGKAADIYQLGAVLYELLVGLPPYYTENIKKLYENIRSANLQIPNYLSPEAKNILKKLLHKDPKCRLGVKNKDELKKDPFFKEIDWEALEKGKLSPPVVLKLQEEDDASMDPFEREFLRQGKDNVRFRDEDYSDENKTVNRLKQFTFIKDSHE</sequence>
<name>A0A7S3N9C9_9SPIT</name>
<keyword evidence="2" id="KW-0597">Phosphoprotein</keyword>
<dbReference type="AlphaFoldDB" id="A0A7S3N9C9"/>
<keyword evidence="4 7" id="KW-0547">Nucleotide-binding</keyword>
<gene>
    <name evidence="12" type="ORF">EHAR0213_LOCUS7523</name>
</gene>
<feature type="domain" description="AGC-kinase C-terminal" evidence="11">
    <location>
        <begin position="400"/>
        <end position="471"/>
    </location>
</feature>
<feature type="domain" description="Protein kinase" evidence="10">
    <location>
        <begin position="144"/>
        <end position="399"/>
    </location>
</feature>
<protein>
    <submittedName>
        <fullName evidence="12">Uncharacterized protein</fullName>
    </submittedName>
</protein>
<evidence type="ECO:0000256" key="9">
    <source>
        <dbReference type="SAM" id="MobiDB-lite"/>
    </source>
</evidence>
<dbReference type="PROSITE" id="PS51285">
    <property type="entry name" value="AGC_KINASE_CTER"/>
    <property type="match status" value="1"/>
</dbReference>
<dbReference type="InterPro" id="IPR011009">
    <property type="entry name" value="Kinase-like_dom_sf"/>
</dbReference>
<evidence type="ECO:0000256" key="1">
    <source>
        <dbReference type="ARBA" id="ARBA00022527"/>
    </source>
</evidence>
<dbReference type="SUPFAM" id="SSF56112">
    <property type="entry name" value="Protein kinase-like (PK-like)"/>
    <property type="match status" value="1"/>
</dbReference>